<keyword evidence="8 10" id="KW-0675">Receptor</keyword>
<keyword evidence="12" id="KW-1185">Reference proteome</keyword>
<dbReference type="GO" id="GO:0008270">
    <property type="term" value="F:zinc ion binding"/>
    <property type="evidence" value="ECO:0007669"/>
    <property type="project" value="UniProtKB-KW"/>
</dbReference>
<dbReference type="Pfam" id="PF00104">
    <property type="entry name" value="Hormone_recep"/>
    <property type="match status" value="1"/>
</dbReference>
<dbReference type="Gene3D" id="3.30.50.10">
    <property type="entry name" value="Erythroid Transcription Factor GATA-1, subunit A"/>
    <property type="match status" value="1"/>
</dbReference>
<evidence type="ECO:0000256" key="7">
    <source>
        <dbReference type="ARBA" id="ARBA00023163"/>
    </source>
</evidence>
<reference evidence="11" key="1">
    <citation type="submission" date="2022-03" db="EMBL/GenBank/DDBJ databases">
        <authorList>
            <person name="Martin C."/>
        </authorList>
    </citation>
    <scope>NUCLEOTIDE SEQUENCE</scope>
</reference>
<comment type="similarity">
    <text evidence="10">Belongs to the nuclear hormone receptor family.</text>
</comment>
<keyword evidence="3 10" id="KW-0863">Zinc-finger</keyword>
<dbReference type="InterPro" id="IPR000536">
    <property type="entry name" value="Nucl_hrmn_rcpt_lig-bd"/>
</dbReference>
<dbReference type="CDD" id="cd06961">
    <property type="entry name" value="NR_DBD_TR"/>
    <property type="match status" value="1"/>
</dbReference>
<dbReference type="InterPro" id="IPR035500">
    <property type="entry name" value="NHR-like_dom_sf"/>
</dbReference>
<dbReference type="GO" id="GO:0048384">
    <property type="term" value="P:retinoic acid receptor signaling pathway"/>
    <property type="evidence" value="ECO:0007669"/>
    <property type="project" value="InterPro"/>
</dbReference>
<protein>
    <submittedName>
        <fullName evidence="11">Uncharacterized protein</fullName>
    </submittedName>
</protein>
<dbReference type="SUPFAM" id="SSF57716">
    <property type="entry name" value="Glucocorticoid receptor-like (DNA-binding domain)"/>
    <property type="match status" value="1"/>
</dbReference>
<dbReference type="GO" id="GO:0005667">
    <property type="term" value="C:transcription regulator complex"/>
    <property type="evidence" value="ECO:0007669"/>
    <property type="project" value="TreeGrafter"/>
</dbReference>
<dbReference type="SMART" id="SM00399">
    <property type="entry name" value="ZnF_C4"/>
    <property type="match status" value="1"/>
</dbReference>
<dbReference type="Pfam" id="PF00105">
    <property type="entry name" value="zf-C4"/>
    <property type="match status" value="1"/>
</dbReference>
<dbReference type="SMART" id="SM00430">
    <property type="entry name" value="HOLI"/>
    <property type="match status" value="1"/>
</dbReference>
<dbReference type="FunFam" id="3.30.50.10:FF:000006">
    <property type="entry name" value="Nuclear receptor subfamily 5 group A member"/>
    <property type="match status" value="1"/>
</dbReference>
<comment type="caution">
    <text evidence="11">The sequence shown here is derived from an EMBL/GenBank/DDBJ whole genome shotgun (WGS) entry which is preliminary data.</text>
</comment>
<dbReference type="PRINTS" id="PR00047">
    <property type="entry name" value="STROIDFINGER"/>
</dbReference>
<proteinExistence type="inferred from homology"/>
<dbReference type="GO" id="GO:0071376">
    <property type="term" value="P:cellular response to corticotropin-releasing hormone stimulus"/>
    <property type="evidence" value="ECO:0007669"/>
    <property type="project" value="TreeGrafter"/>
</dbReference>
<evidence type="ECO:0000256" key="9">
    <source>
        <dbReference type="ARBA" id="ARBA00023242"/>
    </source>
</evidence>
<accession>A0A8J1TX96</accession>
<dbReference type="PROSITE" id="PS00031">
    <property type="entry name" value="NUCLEAR_REC_DBD_1"/>
    <property type="match status" value="1"/>
</dbReference>
<evidence type="ECO:0000256" key="10">
    <source>
        <dbReference type="RuleBase" id="RU004334"/>
    </source>
</evidence>
<dbReference type="GO" id="GO:0004879">
    <property type="term" value="F:nuclear receptor activity"/>
    <property type="evidence" value="ECO:0007669"/>
    <property type="project" value="InterPro"/>
</dbReference>
<dbReference type="InterPro" id="IPR003078">
    <property type="entry name" value="Retinoic_acid_rcpt"/>
</dbReference>
<evidence type="ECO:0000256" key="5">
    <source>
        <dbReference type="ARBA" id="ARBA00023015"/>
    </source>
</evidence>
<evidence type="ECO:0000256" key="2">
    <source>
        <dbReference type="ARBA" id="ARBA00022723"/>
    </source>
</evidence>
<evidence type="ECO:0000256" key="1">
    <source>
        <dbReference type="ARBA" id="ARBA00004123"/>
    </source>
</evidence>
<dbReference type="Proteomes" id="UP000749559">
    <property type="component" value="Unassembled WGS sequence"/>
</dbReference>
<keyword evidence="6 10" id="KW-0238">DNA-binding</keyword>
<dbReference type="GO" id="GO:0005634">
    <property type="term" value="C:nucleus"/>
    <property type="evidence" value="ECO:0007669"/>
    <property type="project" value="UniProtKB-SubCell"/>
</dbReference>
<keyword evidence="9 10" id="KW-0539">Nucleus</keyword>
<dbReference type="SUPFAM" id="SSF48508">
    <property type="entry name" value="Nuclear receptor ligand-binding domain"/>
    <property type="match status" value="1"/>
</dbReference>
<dbReference type="PRINTS" id="PR01292">
    <property type="entry name" value="RETNOICACIDR"/>
</dbReference>
<dbReference type="PROSITE" id="PS51030">
    <property type="entry name" value="NUCLEAR_REC_DBD_2"/>
    <property type="match status" value="1"/>
</dbReference>
<name>A0A8J1TX96_OWEFU</name>
<dbReference type="GO" id="GO:0000978">
    <property type="term" value="F:RNA polymerase II cis-regulatory region sequence-specific DNA binding"/>
    <property type="evidence" value="ECO:0007669"/>
    <property type="project" value="TreeGrafter"/>
</dbReference>
<dbReference type="PRINTS" id="PR00398">
    <property type="entry name" value="STRDHORMONER"/>
</dbReference>
<comment type="subcellular location">
    <subcellularLocation>
        <location evidence="1 10">Nucleus</location>
    </subcellularLocation>
</comment>
<gene>
    <name evidence="11" type="ORF">OFUS_LOCUS20822</name>
</gene>
<evidence type="ECO:0000256" key="8">
    <source>
        <dbReference type="ARBA" id="ARBA00023170"/>
    </source>
</evidence>
<sequence>MSSNHVQDLKHESSGHNMDAVHMIPVVSAQDEASYSISHSIATKSDTVTISEASSCRSNHEASIQGKNPPEVLNGNKELDHHSEIPEQNLVVYEIIDGKDAEITHIQNQVTYENEAGTSSGFGSVASADSLSENSANVQVDDELCVIESEVIHLPDSAQEFSNTNMNNDIPSSEHESQNLPYCVICGDKGSGFHYSVYSCEGCKGFFKRTVQKNLTYKCKDNFHCVINKFTRNNCQFCRFQKCMQNGMKKEAVREDRTPGGKHRHKRLKTDGAYTVVGTNILETLNLSSDLDVLLGKLVAAKPDTVPLTEETTDVNQLTVNELMQYGYMELRFIIQWAKKVPGFQGLKTVDQMSLLKSAFMELNILRLAYRSLKVEDGYIAFTDSIVLNMSQTTAMGWGESLVSATLDFVDRLKSVSNPDLTEFCVMNAVVLLAPDAAGITEKSTVMALQNKILEALRHYQLQTYPTDSRRYGKMLLRLPALRTVSAKATEQFLTLTVEGSVQMDTLTSELLG</sequence>
<keyword evidence="4 10" id="KW-0862">Zinc</keyword>
<dbReference type="PROSITE" id="PS51843">
    <property type="entry name" value="NR_LBD"/>
    <property type="match status" value="1"/>
</dbReference>
<evidence type="ECO:0000256" key="6">
    <source>
        <dbReference type="ARBA" id="ARBA00023125"/>
    </source>
</evidence>
<dbReference type="AlphaFoldDB" id="A0A8J1TX96"/>
<evidence type="ECO:0000256" key="4">
    <source>
        <dbReference type="ARBA" id="ARBA00022833"/>
    </source>
</evidence>
<dbReference type="GO" id="GO:0035259">
    <property type="term" value="F:nuclear glucocorticoid receptor binding"/>
    <property type="evidence" value="ECO:0007669"/>
    <property type="project" value="TreeGrafter"/>
</dbReference>
<dbReference type="Gene3D" id="1.10.565.10">
    <property type="entry name" value="Retinoid X Receptor"/>
    <property type="match status" value="1"/>
</dbReference>
<dbReference type="OrthoDB" id="5799427at2759"/>
<organism evidence="11 12">
    <name type="scientific">Owenia fusiformis</name>
    <name type="common">Polychaete worm</name>
    <dbReference type="NCBI Taxonomy" id="6347"/>
    <lineage>
        <taxon>Eukaryota</taxon>
        <taxon>Metazoa</taxon>
        <taxon>Spiralia</taxon>
        <taxon>Lophotrochozoa</taxon>
        <taxon>Annelida</taxon>
        <taxon>Polychaeta</taxon>
        <taxon>Sedentaria</taxon>
        <taxon>Canalipalpata</taxon>
        <taxon>Sabellida</taxon>
        <taxon>Oweniida</taxon>
        <taxon>Oweniidae</taxon>
        <taxon>Owenia</taxon>
    </lineage>
</organism>
<evidence type="ECO:0000256" key="3">
    <source>
        <dbReference type="ARBA" id="ARBA00022771"/>
    </source>
</evidence>
<dbReference type="EMBL" id="CAIIXF020000010">
    <property type="protein sequence ID" value="CAH1796409.1"/>
    <property type="molecule type" value="Genomic_DNA"/>
</dbReference>
<dbReference type="InterPro" id="IPR013088">
    <property type="entry name" value="Znf_NHR/GATA"/>
</dbReference>
<keyword evidence="7 10" id="KW-0804">Transcription</keyword>
<dbReference type="PANTHER" id="PTHR24085:SF9">
    <property type="match status" value="1"/>
</dbReference>
<evidence type="ECO:0000313" key="12">
    <source>
        <dbReference type="Proteomes" id="UP000749559"/>
    </source>
</evidence>
<keyword evidence="2 10" id="KW-0479">Metal-binding</keyword>
<dbReference type="PANTHER" id="PTHR24085">
    <property type="entry name" value="NUCLEAR HORMONE RECEPTOR"/>
    <property type="match status" value="1"/>
</dbReference>
<evidence type="ECO:0000313" key="11">
    <source>
        <dbReference type="EMBL" id="CAH1796409.1"/>
    </source>
</evidence>
<dbReference type="InterPro" id="IPR001723">
    <property type="entry name" value="Nuclear_hrmn_rcpt"/>
</dbReference>
<dbReference type="InterPro" id="IPR001628">
    <property type="entry name" value="Znf_hrmn_rcpt"/>
</dbReference>
<keyword evidence="5 10" id="KW-0805">Transcription regulation</keyword>